<protein>
    <submittedName>
        <fullName evidence="1">Uncharacterized protein</fullName>
    </submittedName>
</protein>
<dbReference type="EMBL" id="JANBPW010006154">
    <property type="protein sequence ID" value="KAJ1931134.1"/>
    <property type="molecule type" value="Genomic_DNA"/>
</dbReference>
<organism evidence="1 2">
    <name type="scientific">Linderina macrospora</name>
    <dbReference type="NCBI Taxonomy" id="4868"/>
    <lineage>
        <taxon>Eukaryota</taxon>
        <taxon>Fungi</taxon>
        <taxon>Fungi incertae sedis</taxon>
        <taxon>Zoopagomycota</taxon>
        <taxon>Kickxellomycotina</taxon>
        <taxon>Kickxellomycetes</taxon>
        <taxon>Kickxellales</taxon>
        <taxon>Kickxellaceae</taxon>
        <taxon>Linderina</taxon>
    </lineage>
</organism>
<comment type="caution">
    <text evidence="1">The sequence shown here is derived from an EMBL/GenBank/DDBJ whole genome shotgun (WGS) entry which is preliminary data.</text>
</comment>
<keyword evidence="2" id="KW-1185">Reference proteome</keyword>
<feature type="non-terminal residue" evidence="1">
    <location>
        <position position="162"/>
    </location>
</feature>
<evidence type="ECO:0000313" key="1">
    <source>
        <dbReference type="EMBL" id="KAJ1931134.1"/>
    </source>
</evidence>
<proteinExistence type="predicted"/>
<dbReference type="Proteomes" id="UP001150603">
    <property type="component" value="Unassembled WGS sequence"/>
</dbReference>
<name>A0ACC1IYT8_9FUNG</name>
<evidence type="ECO:0000313" key="2">
    <source>
        <dbReference type="Proteomes" id="UP001150603"/>
    </source>
</evidence>
<reference evidence="1" key="1">
    <citation type="submission" date="2022-07" db="EMBL/GenBank/DDBJ databases">
        <title>Phylogenomic reconstructions and comparative analyses of Kickxellomycotina fungi.</title>
        <authorList>
            <person name="Reynolds N.K."/>
            <person name="Stajich J.E."/>
            <person name="Barry K."/>
            <person name="Grigoriev I.V."/>
            <person name="Crous P."/>
            <person name="Smith M.E."/>
        </authorList>
    </citation>
    <scope>NUCLEOTIDE SEQUENCE</scope>
    <source>
        <strain evidence="1">NRRL 5244</strain>
    </source>
</reference>
<sequence>MQNEWRRFELERADWDVERIKLKAQLIETEKRVAQLTSLYNISLKHISVLEGLLRDAKQSANKQTDNHAVSLTKSGKSATPLNSADTSSTSSAAAAAAAAGGTSVEEIVAMTRTRREKSRDLLTQCLSQIDVLLGTSTRESGTGLTPPFPISDVLDPKTPSP</sequence>
<gene>
    <name evidence="1" type="ORF">FBU59_006819</name>
</gene>
<accession>A0ACC1IYT8</accession>